<keyword evidence="2" id="KW-1185">Reference proteome</keyword>
<gene>
    <name evidence="1" type="ORF">F511_37078</name>
</gene>
<dbReference type="AlphaFoldDB" id="A0A2Z7CPY8"/>
<dbReference type="EMBL" id="KQ995379">
    <property type="protein sequence ID" value="KZV46789.1"/>
    <property type="molecule type" value="Genomic_DNA"/>
</dbReference>
<sequence>MFWASYCLGVALTTAYFVVRTDTRSKLELESEKLELVSEKLELVSEKLELVLEKLRKRSGEK</sequence>
<name>A0A2Z7CPY8_9LAMI</name>
<evidence type="ECO:0000313" key="1">
    <source>
        <dbReference type="EMBL" id="KZV46789.1"/>
    </source>
</evidence>
<protein>
    <submittedName>
        <fullName evidence="1">Uncharacterized protein</fullName>
    </submittedName>
</protein>
<reference evidence="1 2" key="1">
    <citation type="journal article" date="2015" name="Proc. Natl. Acad. Sci. U.S.A.">
        <title>The resurrection genome of Boea hygrometrica: A blueprint for survival of dehydration.</title>
        <authorList>
            <person name="Xiao L."/>
            <person name="Yang G."/>
            <person name="Zhang L."/>
            <person name="Yang X."/>
            <person name="Zhao S."/>
            <person name="Ji Z."/>
            <person name="Zhou Q."/>
            <person name="Hu M."/>
            <person name="Wang Y."/>
            <person name="Chen M."/>
            <person name="Xu Y."/>
            <person name="Jin H."/>
            <person name="Xiao X."/>
            <person name="Hu G."/>
            <person name="Bao F."/>
            <person name="Hu Y."/>
            <person name="Wan P."/>
            <person name="Li L."/>
            <person name="Deng X."/>
            <person name="Kuang T."/>
            <person name="Xiang C."/>
            <person name="Zhu J.K."/>
            <person name="Oliver M.J."/>
            <person name="He Y."/>
        </authorList>
    </citation>
    <scope>NUCLEOTIDE SEQUENCE [LARGE SCALE GENOMIC DNA]</scope>
    <source>
        <strain evidence="2">cv. XS01</strain>
    </source>
</reference>
<organism evidence="1 2">
    <name type="scientific">Dorcoceras hygrometricum</name>
    <dbReference type="NCBI Taxonomy" id="472368"/>
    <lineage>
        <taxon>Eukaryota</taxon>
        <taxon>Viridiplantae</taxon>
        <taxon>Streptophyta</taxon>
        <taxon>Embryophyta</taxon>
        <taxon>Tracheophyta</taxon>
        <taxon>Spermatophyta</taxon>
        <taxon>Magnoliopsida</taxon>
        <taxon>eudicotyledons</taxon>
        <taxon>Gunneridae</taxon>
        <taxon>Pentapetalae</taxon>
        <taxon>asterids</taxon>
        <taxon>lamiids</taxon>
        <taxon>Lamiales</taxon>
        <taxon>Gesneriaceae</taxon>
        <taxon>Didymocarpoideae</taxon>
        <taxon>Trichosporeae</taxon>
        <taxon>Loxocarpinae</taxon>
        <taxon>Dorcoceras</taxon>
    </lineage>
</organism>
<evidence type="ECO:0000313" key="2">
    <source>
        <dbReference type="Proteomes" id="UP000250235"/>
    </source>
</evidence>
<dbReference type="Proteomes" id="UP000250235">
    <property type="component" value="Unassembled WGS sequence"/>
</dbReference>
<accession>A0A2Z7CPY8</accession>
<proteinExistence type="predicted"/>